<feature type="region of interest" description="Disordered" evidence="1">
    <location>
        <begin position="1"/>
        <end position="54"/>
    </location>
</feature>
<proteinExistence type="predicted"/>
<name>A0A2B7Z728_9EURO</name>
<accession>A0A2B7Z728</accession>
<gene>
    <name evidence="2" type="ORF">GX50_07519</name>
</gene>
<keyword evidence="3" id="KW-1185">Reference proteome</keyword>
<organism evidence="2 3">
    <name type="scientific">[Emmonsia] crescens</name>
    <dbReference type="NCBI Taxonomy" id="73230"/>
    <lineage>
        <taxon>Eukaryota</taxon>
        <taxon>Fungi</taxon>
        <taxon>Dikarya</taxon>
        <taxon>Ascomycota</taxon>
        <taxon>Pezizomycotina</taxon>
        <taxon>Eurotiomycetes</taxon>
        <taxon>Eurotiomycetidae</taxon>
        <taxon>Onygenales</taxon>
        <taxon>Ajellomycetaceae</taxon>
        <taxon>Emergomyces</taxon>
    </lineage>
</organism>
<reference evidence="2 3" key="1">
    <citation type="submission" date="2017-10" db="EMBL/GenBank/DDBJ databases">
        <title>Comparative genomics in systemic dimorphic fungi from Ajellomycetaceae.</title>
        <authorList>
            <person name="Munoz J.F."/>
            <person name="Mcewen J.G."/>
            <person name="Clay O.K."/>
            <person name="Cuomo C.A."/>
        </authorList>
    </citation>
    <scope>NUCLEOTIDE SEQUENCE [LARGE SCALE GENOMIC DNA]</scope>
    <source>
        <strain evidence="2 3">UAMH4076</strain>
    </source>
</reference>
<feature type="compositionally biased region" description="Acidic residues" evidence="1">
    <location>
        <begin position="26"/>
        <end position="35"/>
    </location>
</feature>
<protein>
    <submittedName>
        <fullName evidence="2">Uncharacterized protein</fullName>
    </submittedName>
</protein>
<comment type="caution">
    <text evidence="2">The sequence shown here is derived from an EMBL/GenBank/DDBJ whole genome shotgun (WGS) entry which is preliminary data.</text>
</comment>
<evidence type="ECO:0000313" key="3">
    <source>
        <dbReference type="Proteomes" id="UP000226031"/>
    </source>
</evidence>
<evidence type="ECO:0000256" key="1">
    <source>
        <dbReference type="SAM" id="MobiDB-lite"/>
    </source>
</evidence>
<dbReference type="Proteomes" id="UP000226031">
    <property type="component" value="Unassembled WGS sequence"/>
</dbReference>
<dbReference type="AlphaFoldDB" id="A0A2B7Z728"/>
<evidence type="ECO:0000313" key="2">
    <source>
        <dbReference type="EMBL" id="PGH29736.1"/>
    </source>
</evidence>
<sequence>MGGKDPEKQNGQSKVATEQAGLQGGGEDEGEEEVEEKERRRRRRNRDRDRDMDMDMDIRGFCKDGVMCQSAPVSTMPSPKVTCQKFAKKKLILYPPHAAERGHPLRVEASLAQQP</sequence>
<dbReference type="EMBL" id="PDND01000216">
    <property type="protein sequence ID" value="PGH29736.1"/>
    <property type="molecule type" value="Genomic_DNA"/>
</dbReference>